<name>A0A0C9WIQ0_9AGAR</name>
<dbReference type="EMBL" id="KN838850">
    <property type="protein sequence ID" value="KIJ93329.1"/>
    <property type="molecule type" value="Genomic_DNA"/>
</dbReference>
<dbReference type="AlphaFoldDB" id="A0A0C9WIQ0"/>
<accession>A0A0C9WIQ0</accession>
<keyword evidence="3" id="KW-1185">Reference proteome</keyword>
<dbReference type="HOGENOM" id="CLU_1315571_0_0_1"/>
<proteinExistence type="predicted"/>
<dbReference type="Proteomes" id="UP000054477">
    <property type="component" value="Unassembled WGS sequence"/>
</dbReference>
<reference evidence="2 3" key="1">
    <citation type="submission" date="2014-04" db="EMBL/GenBank/DDBJ databases">
        <authorList>
            <consortium name="DOE Joint Genome Institute"/>
            <person name="Kuo A."/>
            <person name="Kohler A."/>
            <person name="Nagy L.G."/>
            <person name="Floudas D."/>
            <person name="Copeland A."/>
            <person name="Barry K.W."/>
            <person name="Cichocki N."/>
            <person name="Veneault-Fourrey C."/>
            <person name="LaButti K."/>
            <person name="Lindquist E.A."/>
            <person name="Lipzen A."/>
            <person name="Lundell T."/>
            <person name="Morin E."/>
            <person name="Murat C."/>
            <person name="Sun H."/>
            <person name="Tunlid A."/>
            <person name="Henrissat B."/>
            <person name="Grigoriev I.V."/>
            <person name="Hibbett D.S."/>
            <person name="Martin F."/>
            <person name="Nordberg H.P."/>
            <person name="Cantor M.N."/>
            <person name="Hua S.X."/>
        </authorList>
    </citation>
    <scope>NUCLEOTIDE SEQUENCE [LARGE SCALE GENOMIC DNA]</scope>
    <source>
        <strain evidence="2 3">LaAM-08-1</strain>
    </source>
</reference>
<reference evidence="3" key="2">
    <citation type="submission" date="2015-01" db="EMBL/GenBank/DDBJ databases">
        <title>Evolutionary Origins and Diversification of the Mycorrhizal Mutualists.</title>
        <authorList>
            <consortium name="DOE Joint Genome Institute"/>
            <consortium name="Mycorrhizal Genomics Consortium"/>
            <person name="Kohler A."/>
            <person name="Kuo A."/>
            <person name="Nagy L.G."/>
            <person name="Floudas D."/>
            <person name="Copeland A."/>
            <person name="Barry K.W."/>
            <person name="Cichocki N."/>
            <person name="Veneault-Fourrey C."/>
            <person name="LaButti K."/>
            <person name="Lindquist E.A."/>
            <person name="Lipzen A."/>
            <person name="Lundell T."/>
            <person name="Morin E."/>
            <person name="Murat C."/>
            <person name="Riley R."/>
            <person name="Ohm R."/>
            <person name="Sun H."/>
            <person name="Tunlid A."/>
            <person name="Henrissat B."/>
            <person name="Grigoriev I.V."/>
            <person name="Hibbett D.S."/>
            <person name="Martin F."/>
        </authorList>
    </citation>
    <scope>NUCLEOTIDE SEQUENCE [LARGE SCALE GENOMIC DNA]</scope>
    <source>
        <strain evidence="3">LaAM-08-1</strain>
    </source>
</reference>
<gene>
    <name evidence="2" type="ORF">K443DRAFT_125639</name>
</gene>
<evidence type="ECO:0000313" key="3">
    <source>
        <dbReference type="Proteomes" id="UP000054477"/>
    </source>
</evidence>
<feature type="compositionally biased region" description="Low complexity" evidence="1">
    <location>
        <begin position="1"/>
        <end position="14"/>
    </location>
</feature>
<evidence type="ECO:0000256" key="1">
    <source>
        <dbReference type="SAM" id="MobiDB-lite"/>
    </source>
</evidence>
<evidence type="ECO:0000313" key="2">
    <source>
        <dbReference type="EMBL" id="KIJ93329.1"/>
    </source>
</evidence>
<protein>
    <submittedName>
        <fullName evidence="2">Uncharacterized protein</fullName>
    </submittedName>
</protein>
<feature type="region of interest" description="Disordered" evidence="1">
    <location>
        <begin position="1"/>
        <end position="71"/>
    </location>
</feature>
<feature type="region of interest" description="Disordered" evidence="1">
    <location>
        <begin position="165"/>
        <end position="190"/>
    </location>
</feature>
<organism evidence="2 3">
    <name type="scientific">Laccaria amethystina LaAM-08-1</name>
    <dbReference type="NCBI Taxonomy" id="1095629"/>
    <lineage>
        <taxon>Eukaryota</taxon>
        <taxon>Fungi</taxon>
        <taxon>Dikarya</taxon>
        <taxon>Basidiomycota</taxon>
        <taxon>Agaricomycotina</taxon>
        <taxon>Agaricomycetes</taxon>
        <taxon>Agaricomycetidae</taxon>
        <taxon>Agaricales</taxon>
        <taxon>Agaricineae</taxon>
        <taxon>Hydnangiaceae</taxon>
        <taxon>Laccaria</taxon>
    </lineage>
</organism>
<sequence>MPSHSSRPFSPRSRNTYSPLKQHIIGSRPYGELPRHRKSMAPRISHPNCVLADGNEEEGKTGAVKTWGRNGEDDGVSVDSTCLSCFWSISPPEDMSHDQPAKATILDGKLCWTDGELETTGRHHWSKCGRPYGAKTAGNKCGSVAGEVDIRCVGQMRMTGYVGGKGNRGPKYREFGDEDPGERGSPGSPGWGIQALCGGVLAGEGEGLF</sequence>